<comment type="subunit">
    <text evidence="3">Homotetramer.</text>
</comment>
<dbReference type="PANTHER" id="PTHR48097:SF5">
    <property type="entry name" value="LOW SPECIFICITY L-THREONINE ALDOLASE"/>
    <property type="match status" value="1"/>
</dbReference>
<dbReference type="InterPro" id="IPR015424">
    <property type="entry name" value="PyrdxlP-dep_Trfase"/>
</dbReference>
<evidence type="ECO:0000313" key="7">
    <source>
        <dbReference type="Proteomes" id="UP000271003"/>
    </source>
</evidence>
<name>A0A2Z6I9T2_9BURK</name>
<dbReference type="SUPFAM" id="SSF53383">
    <property type="entry name" value="PLP-dependent transferases"/>
    <property type="match status" value="1"/>
</dbReference>
<dbReference type="PANTHER" id="PTHR48097">
    <property type="entry name" value="L-THREONINE ALDOLASE-RELATED"/>
    <property type="match status" value="1"/>
</dbReference>
<gene>
    <name evidence="6" type="ORF">SUTMEG_11520</name>
</gene>
<protein>
    <submittedName>
        <fullName evidence="6">Amino acid lyase</fullName>
    </submittedName>
</protein>
<keyword evidence="7" id="KW-1185">Reference proteome</keyword>
<feature type="domain" description="Aromatic amino acid beta-eliminating lyase/threonine aldolase" evidence="5">
    <location>
        <begin position="13"/>
        <end position="296"/>
    </location>
</feature>
<comment type="similarity">
    <text evidence="2">Belongs to the threonine aldolase family.</text>
</comment>
<evidence type="ECO:0000256" key="2">
    <source>
        <dbReference type="ARBA" id="ARBA00006966"/>
    </source>
</evidence>
<evidence type="ECO:0000313" key="6">
    <source>
        <dbReference type="EMBL" id="BBF23261.1"/>
    </source>
</evidence>
<dbReference type="GO" id="GO:0006520">
    <property type="term" value="P:amino acid metabolic process"/>
    <property type="evidence" value="ECO:0007669"/>
    <property type="project" value="InterPro"/>
</dbReference>
<keyword evidence="4" id="KW-0663">Pyridoxal phosphate</keyword>
<dbReference type="InterPro" id="IPR001597">
    <property type="entry name" value="ArAA_b-elim_lyase/Thr_aldolase"/>
</dbReference>
<dbReference type="InterPro" id="IPR015422">
    <property type="entry name" value="PyrdxlP-dep_Trfase_small"/>
</dbReference>
<dbReference type="AlphaFoldDB" id="A0A2Z6I9T2"/>
<evidence type="ECO:0000259" key="5">
    <source>
        <dbReference type="Pfam" id="PF01212"/>
    </source>
</evidence>
<evidence type="ECO:0000256" key="1">
    <source>
        <dbReference type="ARBA" id="ARBA00001933"/>
    </source>
</evidence>
<dbReference type="Gene3D" id="3.40.640.10">
    <property type="entry name" value="Type I PLP-dependent aspartate aminotransferase-like (Major domain)"/>
    <property type="match status" value="1"/>
</dbReference>
<dbReference type="GO" id="GO:0016829">
    <property type="term" value="F:lyase activity"/>
    <property type="evidence" value="ECO:0007669"/>
    <property type="project" value="UniProtKB-KW"/>
</dbReference>
<reference evidence="6 7" key="1">
    <citation type="journal article" date="2018" name="Int. J. Syst. Evol. Microbiol.">
        <title>Mesosutterella multiformis gen. nov., sp. nov., a member of the family Sutterellaceae and Sutterella megalosphaeroides sp. nov., isolated from human faeces.</title>
        <authorList>
            <person name="Sakamoto M."/>
            <person name="Ikeyama N."/>
            <person name="Kunihiro T."/>
            <person name="Iino T."/>
            <person name="Yuki M."/>
            <person name="Ohkuma M."/>
        </authorList>
    </citation>
    <scope>NUCLEOTIDE SEQUENCE [LARGE SCALE GENOMIC DNA]</scope>
    <source>
        <strain evidence="6 7">6FBBBH3</strain>
    </source>
</reference>
<keyword evidence="6" id="KW-0456">Lyase</keyword>
<dbReference type="Gene3D" id="3.90.1150.10">
    <property type="entry name" value="Aspartate Aminotransferase, domain 1"/>
    <property type="match status" value="1"/>
</dbReference>
<dbReference type="InterPro" id="IPR015421">
    <property type="entry name" value="PyrdxlP-dep_Trfase_major"/>
</dbReference>
<dbReference type="KEGG" id="sutt:SUTMEG_11520"/>
<comment type="cofactor">
    <cofactor evidence="1">
        <name>pyridoxal 5'-phosphate</name>
        <dbReference type="ChEBI" id="CHEBI:597326"/>
    </cofactor>
</comment>
<dbReference type="OrthoDB" id="9774495at2"/>
<evidence type="ECO:0000256" key="3">
    <source>
        <dbReference type="ARBA" id="ARBA00011881"/>
    </source>
</evidence>
<accession>A0A2Z6I9T2</accession>
<sequence length="345" mass="37545">MLRFACDYQEGAIPEIIERLTATNLESTPGYGKDDYCEEARRLIREACGAPDAAVHFFVGGTQTNSIVIHAMLAEYQGVISPASGHVTGHEAGAVESKGHKVLVVPQKDGKISGESVRACMRAYLADDSREHAVEPGLVYISHPTEHGTLYTKAELESIREACDEYGLPLFLDGARLGYGLAAEGTDVTLADIAALTDVFYIGGTKCGALFGEAVVIRDPKRLPRFFTTMKQNGAVLAKGRLLGLQFATLMENGTYERVCGHGVRLAQKLKQALVETGHTLFIDTPTNQIFVYLSAEEEKTLSKDFSFAVWNRDENGRALCRFVTSWATTEEAIDTLIAALKKGC</sequence>
<dbReference type="Pfam" id="PF01212">
    <property type="entry name" value="Beta_elim_lyase"/>
    <property type="match status" value="1"/>
</dbReference>
<dbReference type="RefSeq" id="WP_120176889.1">
    <property type="nucleotide sequence ID" value="NZ_AP018786.1"/>
</dbReference>
<proteinExistence type="inferred from homology"/>
<organism evidence="6 7">
    <name type="scientific">Sutterella megalosphaeroides</name>
    <dbReference type="NCBI Taxonomy" id="2494234"/>
    <lineage>
        <taxon>Bacteria</taxon>
        <taxon>Pseudomonadati</taxon>
        <taxon>Pseudomonadota</taxon>
        <taxon>Betaproteobacteria</taxon>
        <taxon>Burkholderiales</taxon>
        <taxon>Sutterellaceae</taxon>
        <taxon>Sutterella</taxon>
    </lineage>
</organism>
<evidence type="ECO:0000256" key="4">
    <source>
        <dbReference type="ARBA" id="ARBA00022898"/>
    </source>
</evidence>
<dbReference type="EMBL" id="AP018786">
    <property type="protein sequence ID" value="BBF23261.1"/>
    <property type="molecule type" value="Genomic_DNA"/>
</dbReference>
<dbReference type="Proteomes" id="UP000271003">
    <property type="component" value="Chromosome"/>
</dbReference>